<feature type="region of interest" description="Disordered" evidence="13">
    <location>
        <begin position="1"/>
        <end position="48"/>
    </location>
</feature>
<keyword evidence="12" id="KW-0175">Coiled coil</keyword>
<dbReference type="PROSITE" id="PS50103">
    <property type="entry name" value="ZF_C3H1"/>
    <property type="match status" value="1"/>
</dbReference>
<dbReference type="InterPro" id="IPR036855">
    <property type="entry name" value="Znf_CCCH_sf"/>
</dbReference>
<dbReference type="PROSITE" id="PS51987">
    <property type="entry name" value="GS_CATALYTIC"/>
    <property type="match status" value="1"/>
</dbReference>
<evidence type="ECO:0000259" key="14">
    <source>
        <dbReference type="PROSITE" id="PS50103"/>
    </source>
</evidence>
<comment type="caution">
    <text evidence="16">The sequence shown here is derived from an EMBL/GenBank/DDBJ whole genome shotgun (WGS) entry which is preliminary data.</text>
</comment>
<protein>
    <submittedName>
        <fullName evidence="16">Uncharacterized protein</fullName>
    </submittedName>
</protein>
<dbReference type="InterPro" id="IPR001680">
    <property type="entry name" value="WD40_rpt"/>
</dbReference>
<accession>A0A813AGP4</accession>
<sequence length="2144" mass="235722">MLGQKRPYDPGGYGSYGGCSGWHEGGSTSSGEKKARAEPASMTPEEEEFFRLTGIKPERWQEQVQEVASQQPARAEVASFPPQAVQAAPQSPQSISGLPAPAAASESPCPMPMPSLPTQPQALGMPSIPSAPGLQESFASNRPSVFAGPSASPVNEIGMAQQMLLGQMMQQQIMMQMMSQSSFGDFGQPQEEVREEDPLNPDNDPNRFSGRIKGFYEIASGGGYGFIDCEAARIRYGRDVYLHSRQMGDAKVGELVAASRCSTVPYGEPQAVLLPLADYGVAESRCFTLSRHPQRKLERQRCLQRRGPKNILEGTFRKEKVQDSFKQSMKRSNTARAMAVCDLPCLCLRHAFDWSYIMRGDATGTPVKTCVHAEVAAKPSAPNDVEYAWGRGGKTQRGELLLGVMNLRDQALMLAVCGQLQKKVVHCDVQELVNTGRAFAKPGLCCRPLMDAIRTAASRKVARSTARDSANSIDVCCIFRSALLRMPEFDEQEPRRMVPISADLSRMEPFRRQGCATMAFAFAASEIWRQPLLNASVSQSISGSVNFIPAMAASPQAPRAESARMPNGGASQDIVSSGRGGEKDASTAREREYIRFEVVDFHCKALSKVVPARHRDVKVYMYSGALAYGASQEVMLLPDEIAAAGCPNARLVPDWSTEQVLPWACRPSKNIVVKRVYCEMEGMKLGPRSLCGRMLAELKSFDGKGYELLAGGELEFVMAKCKDGSGEVWEPMFNGPEIFTTLQSCKAIDFCYDMERHMESVGVDILTMNTEYGKGQLEITFAPKFGIEAPDMTATFRTGTKEMAQDLGLRATFMAKPFGVSGVGNGGHMNFSIWMPGGVRGGDPKDVVSRVTSGKLNAFHSSEDAKGLSPAARSFLAGILAHAPALEALCSPTPPCYCRHGNWAPTVANWGFDDRTACVRVKADRRGPQGSCYMELRMPSAAANPYLVLAGLVASGLDGLQQGLDLPPERQTKADGAAALPTSLDEALRAFEADSYLVSKLGQRFVRWYVDVKRAELKFIEERLKGTSSTDEEDDDAMREAADVNSAVAGGSIPGLEEFDMENYDNDADEGMQFFSVLDADGELAREKDPHMTGNPDSDSDSEGDVEIRQDDHVFVAASCEEDCCTLELYVFEEDEVNMYVHHEIGLAAYPLCVEWMGRTSSSDSGCYAAVGSIDHSIQLWNLEEMDPLEPAQVLGAARKPAKAKGKAKRKKKSLGPNEVKAHDGPVLCLHASAFNPSVLASGSADETLKVWDVTDGSCAHTFEHHSDKVQCVRWHPTEQAVLLTAAFDRQLGLLDVRQPKQAALASLSGEAECAIWSRHQPFQCLASTDSGGVCCYDVRKIASKAKDQVLWTLMAHDVACTSIQDAPAPGLLVTAGLDGHAKVWNIAGSGPQMVLSKNLHAGPLVPVMAVAEQASAVKATADNCLLTVAAAVVMLAQCVKHVETFMMPAPAKSVPPRAHSMSPAAAYSAGQSLLVGQWETRTPARPARTAREAGTVLKVMLGVPSALMLFSTFMVLRGYKQEVGNGDEMQERWASFAKRPNARFMSLMAGAARVGLIALRAKFMRDEAKKSAIHTKAGKRAVTELVRLGPTYVKLGQILSCREDLVRKECDRSRDAIRGFVTAFREKLLASRLRLEAALQVLANGRARAAYGQEGLRALQQSLKEAEQRLALDLREVQESTVEHAAMYAKNPEVLGGMLHLVFCLDLVHQWVQSRDDQIKEMEQNLHKAQQSMVQCTSLMDQLSLDVRGCKERAFSIRDGCPCCTPGAVPLEVQKVYQQPQLDSKDLFELSDLSYCDAHCHLDILLHNRLNGGFWGTKEKICKNWLAGQCWYYKDCHFAHGEQELEPRRMLASEHVEPYLSELQRRAARRSEPMLRSLITNCCELETRQFQKSERYLARSLPLDSSEEVIEDTKLIIDVAEKLGLDSVYCTIGCHPHDYRDFSDEAEKRLRADSWLEEIQACGRRVVAVGECGLDYWKNYDESLIPAERQQMLNVFARQIRMGTDFNLPVVVHARDADDDTMHVLKSTLPRQHKVYIHAFQGGTEFLEEALKIFPNCIFGVSSMVWCSEGAERITKNCPLDRMVLETDAPYLAPHPSDIPELAHKIAQMKGVSTATVLKITTEVCQRFYGLWSPWSTRRCEGA</sequence>
<dbReference type="InterPro" id="IPR008146">
    <property type="entry name" value="Gln_synth_cat_dom"/>
</dbReference>
<dbReference type="PROSITE" id="PS50294">
    <property type="entry name" value="WD_REPEATS_REGION"/>
    <property type="match status" value="1"/>
</dbReference>
<evidence type="ECO:0000256" key="6">
    <source>
        <dbReference type="ARBA" id="ARBA00022801"/>
    </source>
</evidence>
<keyword evidence="4" id="KW-0677">Repeat</keyword>
<dbReference type="InterPro" id="IPR018228">
    <property type="entry name" value="DNase_TatD-rel_CS"/>
</dbReference>
<dbReference type="InterPro" id="IPR036322">
    <property type="entry name" value="WD40_repeat_dom_sf"/>
</dbReference>
<dbReference type="PANTHER" id="PTHR14091:SF0">
    <property type="entry name" value="PERIODIC TRYPTOPHAN PROTEIN 1 HOMOLOG"/>
    <property type="match status" value="1"/>
</dbReference>
<dbReference type="InterPro" id="IPR014746">
    <property type="entry name" value="Gln_synth/guanido_kin_cat_dom"/>
</dbReference>
<dbReference type="Proteomes" id="UP000601435">
    <property type="component" value="Unassembled WGS sequence"/>
</dbReference>
<evidence type="ECO:0000256" key="2">
    <source>
        <dbReference type="ARBA" id="ARBA00022574"/>
    </source>
</evidence>
<dbReference type="GO" id="GO:0004356">
    <property type="term" value="F:glutamine synthetase activity"/>
    <property type="evidence" value="ECO:0007669"/>
    <property type="project" value="InterPro"/>
</dbReference>
<dbReference type="SMART" id="SM00356">
    <property type="entry name" value="ZnF_C3H1"/>
    <property type="match status" value="1"/>
</dbReference>
<dbReference type="InterPro" id="IPR019775">
    <property type="entry name" value="WD40_repeat_CS"/>
</dbReference>
<name>A0A813AGP4_9DINO</name>
<keyword evidence="5 9" id="KW-0863">Zinc-finger</keyword>
<feature type="repeat" description="WD" evidence="8">
    <location>
        <begin position="1220"/>
        <end position="1262"/>
    </location>
</feature>
<proteinExistence type="inferred from homology"/>
<dbReference type="GO" id="GO:0005634">
    <property type="term" value="C:nucleus"/>
    <property type="evidence" value="ECO:0007669"/>
    <property type="project" value="TreeGrafter"/>
</dbReference>
<dbReference type="InterPro" id="IPR001130">
    <property type="entry name" value="TatD-like"/>
</dbReference>
<organism evidence="16 17">
    <name type="scientific">Symbiodinium necroappetens</name>
    <dbReference type="NCBI Taxonomy" id="1628268"/>
    <lineage>
        <taxon>Eukaryota</taxon>
        <taxon>Sar</taxon>
        <taxon>Alveolata</taxon>
        <taxon>Dinophyceae</taxon>
        <taxon>Suessiales</taxon>
        <taxon>Symbiodiniaceae</taxon>
        <taxon>Symbiodinium</taxon>
    </lineage>
</organism>
<evidence type="ECO:0000256" key="8">
    <source>
        <dbReference type="PROSITE-ProRule" id="PRU00221"/>
    </source>
</evidence>
<dbReference type="Pfam" id="PF00400">
    <property type="entry name" value="WD40"/>
    <property type="match status" value="3"/>
</dbReference>
<feature type="coiled-coil region" evidence="12">
    <location>
        <begin position="1713"/>
        <end position="1740"/>
    </location>
</feature>
<dbReference type="SUPFAM" id="SSF50978">
    <property type="entry name" value="WD40 repeat-like"/>
    <property type="match status" value="1"/>
</dbReference>
<evidence type="ECO:0000256" key="12">
    <source>
        <dbReference type="SAM" id="Coils"/>
    </source>
</evidence>
<evidence type="ECO:0000256" key="1">
    <source>
        <dbReference type="ARBA" id="ARBA00022553"/>
    </source>
</evidence>
<keyword evidence="6" id="KW-0378">Hydrolase</keyword>
<keyword evidence="7 9" id="KW-0862">Zinc</keyword>
<feature type="region of interest" description="Disordered" evidence="13">
    <location>
        <begin position="557"/>
        <end position="586"/>
    </location>
</feature>
<dbReference type="Gene3D" id="2.130.10.10">
    <property type="entry name" value="YVTN repeat-like/Quinoprotein amine dehydrogenase"/>
    <property type="match status" value="2"/>
</dbReference>
<feature type="compositionally biased region" description="Basic residues" evidence="13">
    <location>
        <begin position="1200"/>
        <end position="1214"/>
    </location>
</feature>
<evidence type="ECO:0000256" key="11">
    <source>
        <dbReference type="RuleBase" id="RU000384"/>
    </source>
</evidence>
<feature type="region of interest" description="Disordered" evidence="13">
    <location>
        <begin position="1198"/>
        <end position="1218"/>
    </location>
</feature>
<gene>
    <name evidence="16" type="ORF">SNEC2469_LOCUS27750</name>
</gene>
<evidence type="ECO:0000256" key="5">
    <source>
        <dbReference type="ARBA" id="ARBA00022771"/>
    </source>
</evidence>
<evidence type="ECO:0000259" key="15">
    <source>
        <dbReference type="PROSITE" id="PS51987"/>
    </source>
</evidence>
<evidence type="ECO:0000256" key="7">
    <source>
        <dbReference type="ARBA" id="ARBA00022833"/>
    </source>
</evidence>
<dbReference type="PROSITE" id="PS01090">
    <property type="entry name" value="TATD_2"/>
    <property type="match status" value="1"/>
</dbReference>
<evidence type="ECO:0000313" key="17">
    <source>
        <dbReference type="Proteomes" id="UP000601435"/>
    </source>
</evidence>
<keyword evidence="3 9" id="KW-0479">Metal-binding</keyword>
<feature type="compositionally biased region" description="Polar residues" evidence="13">
    <location>
        <begin position="62"/>
        <end position="72"/>
    </location>
</feature>
<dbReference type="SMART" id="SM00320">
    <property type="entry name" value="WD40"/>
    <property type="match status" value="4"/>
</dbReference>
<dbReference type="GO" id="GO:0008270">
    <property type="term" value="F:zinc ion binding"/>
    <property type="evidence" value="ECO:0007669"/>
    <property type="project" value="UniProtKB-KW"/>
</dbReference>
<feature type="compositionally biased region" description="Low complexity" evidence="13">
    <location>
        <begin position="78"/>
        <end position="108"/>
    </location>
</feature>
<evidence type="ECO:0000256" key="13">
    <source>
        <dbReference type="SAM" id="MobiDB-lite"/>
    </source>
</evidence>
<feature type="region of interest" description="Disordered" evidence="13">
    <location>
        <begin position="182"/>
        <end position="207"/>
    </location>
</feature>
<keyword evidence="2 8" id="KW-0853">WD repeat</keyword>
<dbReference type="Gene3D" id="4.10.1000.10">
    <property type="entry name" value="Zinc finger, CCCH-type"/>
    <property type="match status" value="1"/>
</dbReference>
<evidence type="ECO:0000256" key="10">
    <source>
        <dbReference type="PROSITE-ProRule" id="PRU01331"/>
    </source>
</evidence>
<dbReference type="GO" id="GO:0016788">
    <property type="term" value="F:hydrolase activity, acting on ester bonds"/>
    <property type="evidence" value="ECO:0007669"/>
    <property type="project" value="InterPro"/>
</dbReference>
<dbReference type="GO" id="GO:0006364">
    <property type="term" value="P:rRNA processing"/>
    <property type="evidence" value="ECO:0007669"/>
    <property type="project" value="InterPro"/>
</dbReference>
<evidence type="ECO:0000256" key="9">
    <source>
        <dbReference type="PROSITE-ProRule" id="PRU00723"/>
    </source>
</evidence>
<dbReference type="Pfam" id="PF00120">
    <property type="entry name" value="Gln-synt_C"/>
    <property type="match status" value="1"/>
</dbReference>
<dbReference type="SMART" id="SM01230">
    <property type="entry name" value="Gln-synt_C"/>
    <property type="match status" value="1"/>
</dbReference>
<comment type="similarity">
    <text evidence="10 11">Belongs to the glutamine synthetase family.</text>
</comment>
<feature type="zinc finger region" description="C3H1-type" evidence="9">
    <location>
        <begin position="1817"/>
        <end position="1844"/>
    </location>
</feature>
<reference evidence="16" key="1">
    <citation type="submission" date="2021-02" db="EMBL/GenBank/DDBJ databases">
        <authorList>
            <person name="Dougan E. K."/>
            <person name="Rhodes N."/>
            <person name="Thang M."/>
            <person name="Chan C."/>
        </authorList>
    </citation>
    <scope>NUCLEOTIDE SEQUENCE</scope>
</reference>
<dbReference type="InterPro" id="IPR000571">
    <property type="entry name" value="Znf_CCCH"/>
</dbReference>
<feature type="domain" description="GS catalytic" evidence="15">
    <location>
        <begin position="687"/>
        <end position="1083"/>
    </location>
</feature>
<dbReference type="OrthoDB" id="77835at2759"/>
<keyword evidence="17" id="KW-1185">Reference proteome</keyword>
<keyword evidence="1" id="KW-0597">Phosphoprotein</keyword>
<dbReference type="SUPFAM" id="SSF90229">
    <property type="entry name" value="CCCH zinc finger"/>
    <property type="match status" value="1"/>
</dbReference>
<feature type="compositionally biased region" description="Gly residues" evidence="13">
    <location>
        <begin position="11"/>
        <end position="24"/>
    </location>
</feature>
<dbReference type="InterPro" id="IPR044285">
    <property type="entry name" value="PWP1"/>
</dbReference>
<feature type="coiled-coil region" evidence="12">
    <location>
        <begin position="1657"/>
        <end position="1684"/>
    </location>
</feature>
<dbReference type="PROSITE" id="PS50082">
    <property type="entry name" value="WD_REPEATS_2"/>
    <property type="match status" value="2"/>
</dbReference>
<dbReference type="SUPFAM" id="SSF55931">
    <property type="entry name" value="Glutamine synthetase/guanido kinase"/>
    <property type="match status" value="1"/>
</dbReference>
<dbReference type="InterPro" id="IPR015943">
    <property type="entry name" value="WD40/YVTN_repeat-like_dom_sf"/>
</dbReference>
<feature type="region of interest" description="Disordered" evidence="13">
    <location>
        <begin position="61"/>
        <end position="108"/>
    </location>
</feature>
<dbReference type="Gene3D" id="3.20.20.140">
    <property type="entry name" value="Metal-dependent hydrolases"/>
    <property type="match status" value="1"/>
</dbReference>
<dbReference type="InterPro" id="IPR032466">
    <property type="entry name" value="Metal_Hydrolase"/>
</dbReference>
<dbReference type="Gene3D" id="3.30.590.10">
    <property type="entry name" value="Glutamine synthetase/guanido kinase, catalytic domain"/>
    <property type="match status" value="1"/>
</dbReference>
<dbReference type="PANTHER" id="PTHR14091">
    <property type="entry name" value="PERIODIC TRYPTOPHAN PROTEIN 1"/>
    <property type="match status" value="1"/>
</dbReference>
<dbReference type="EMBL" id="CAJNJA010059029">
    <property type="protein sequence ID" value="CAE7866310.1"/>
    <property type="molecule type" value="Genomic_DNA"/>
</dbReference>
<evidence type="ECO:0000256" key="4">
    <source>
        <dbReference type="ARBA" id="ARBA00022737"/>
    </source>
</evidence>
<dbReference type="SUPFAM" id="SSF51556">
    <property type="entry name" value="Metallo-dependent hydrolases"/>
    <property type="match status" value="1"/>
</dbReference>
<dbReference type="CDD" id="cd01310">
    <property type="entry name" value="TatD_DNAse"/>
    <property type="match status" value="1"/>
</dbReference>
<evidence type="ECO:0000313" key="16">
    <source>
        <dbReference type="EMBL" id="CAE7866310.1"/>
    </source>
</evidence>
<dbReference type="PROSITE" id="PS00678">
    <property type="entry name" value="WD_REPEATS_1"/>
    <property type="match status" value="2"/>
</dbReference>
<feature type="repeat" description="WD" evidence="8">
    <location>
        <begin position="1354"/>
        <end position="1387"/>
    </location>
</feature>
<evidence type="ECO:0000256" key="3">
    <source>
        <dbReference type="ARBA" id="ARBA00022723"/>
    </source>
</evidence>
<feature type="domain" description="C3H1-type" evidence="14">
    <location>
        <begin position="1817"/>
        <end position="1844"/>
    </location>
</feature>
<dbReference type="Pfam" id="PF01026">
    <property type="entry name" value="TatD_DNase"/>
    <property type="match status" value="1"/>
</dbReference>